<comment type="caution">
    <text evidence="1">The sequence shown here is derived from an EMBL/GenBank/DDBJ whole genome shotgun (WGS) entry which is preliminary data.</text>
</comment>
<dbReference type="Pfam" id="PF06291">
    <property type="entry name" value="Lambda_Bor"/>
    <property type="match status" value="1"/>
</dbReference>
<organism evidence="1 2">
    <name type="scientific">Pseudoalteromonas arctica</name>
    <dbReference type="NCBI Taxonomy" id="394751"/>
    <lineage>
        <taxon>Bacteria</taxon>
        <taxon>Pseudomonadati</taxon>
        <taxon>Pseudomonadota</taxon>
        <taxon>Gammaproteobacteria</taxon>
        <taxon>Alteromonadales</taxon>
        <taxon>Pseudoalteromonadaceae</taxon>
        <taxon>Pseudoalteromonas</taxon>
    </lineage>
</organism>
<protein>
    <recommendedName>
        <fullName evidence="3">Lipoprotein</fullName>
    </recommendedName>
</protein>
<sequence>MKKLTGLFTIVFIVVLAGCTNIHFDNGEYDDLAENHKSEQWHHNFAAALYEGSNAVDLSEICPDQQWQSVHTYKSFTNGLAELIVVNEVGPIWSPKTVEVSCAQVPYKVQ</sequence>
<dbReference type="AlphaFoldDB" id="A0A7Y0DTF3"/>
<keyword evidence="2" id="KW-1185">Reference proteome</keyword>
<dbReference type="Proteomes" id="UP000570493">
    <property type="component" value="Unassembled WGS sequence"/>
</dbReference>
<evidence type="ECO:0000313" key="1">
    <source>
        <dbReference type="EMBL" id="NMM41329.1"/>
    </source>
</evidence>
<proteinExistence type="predicted"/>
<dbReference type="EMBL" id="JABBMT010000015">
    <property type="protein sequence ID" value="NMM41329.1"/>
    <property type="molecule type" value="Genomic_DNA"/>
</dbReference>
<accession>A0A7Y0DTF3</accession>
<evidence type="ECO:0008006" key="3">
    <source>
        <dbReference type="Google" id="ProtNLM"/>
    </source>
</evidence>
<evidence type="ECO:0000313" key="2">
    <source>
        <dbReference type="Proteomes" id="UP000570493"/>
    </source>
</evidence>
<gene>
    <name evidence="1" type="ORF">HHO47_10965</name>
</gene>
<dbReference type="RefSeq" id="WP_169020341.1">
    <property type="nucleotide sequence ID" value="NZ_JABBMT010000015.1"/>
</dbReference>
<reference evidence="1" key="1">
    <citation type="submission" date="2020-04" db="EMBL/GenBank/DDBJ databases">
        <title>Genome Sequencing for Pseudoaltermonas arctica.</title>
        <authorList>
            <person name="Elkins N.S."/>
        </authorList>
    </citation>
    <scope>NUCLEOTIDE SEQUENCE [LARGE SCALE GENOMIC DNA]</scope>
    <source>
        <strain evidence="1">NEC-BIFX-2020_0012</strain>
    </source>
</reference>
<dbReference type="InterPro" id="IPR010438">
    <property type="entry name" value="Lambda_Bor"/>
</dbReference>
<dbReference type="PROSITE" id="PS51257">
    <property type="entry name" value="PROKAR_LIPOPROTEIN"/>
    <property type="match status" value="1"/>
</dbReference>
<name>A0A7Y0DTF3_9GAMM</name>